<dbReference type="AlphaFoldDB" id="A0A383D5K7"/>
<proteinExistence type="predicted"/>
<sequence>MIITRTPFRVTLGGGGTDLASYYAKYGGFIFSFTLNKYMYITVKRAFADDLIRIQYSKSETVSNLSELKHEIARACL</sequence>
<evidence type="ECO:0000313" key="1">
    <source>
        <dbReference type="EMBL" id="SVE39543.1"/>
    </source>
</evidence>
<gene>
    <name evidence="1" type="ORF">METZ01_LOCUS492397</name>
</gene>
<dbReference type="SUPFAM" id="SSF54211">
    <property type="entry name" value="Ribosomal protein S5 domain 2-like"/>
    <property type="match status" value="1"/>
</dbReference>
<organism evidence="1">
    <name type="scientific">marine metagenome</name>
    <dbReference type="NCBI Taxonomy" id="408172"/>
    <lineage>
        <taxon>unclassified sequences</taxon>
        <taxon>metagenomes</taxon>
        <taxon>ecological metagenomes</taxon>
    </lineage>
</organism>
<dbReference type="InterPro" id="IPR020568">
    <property type="entry name" value="Ribosomal_Su5_D2-typ_SF"/>
</dbReference>
<dbReference type="EMBL" id="UINC01214351">
    <property type="protein sequence ID" value="SVE39543.1"/>
    <property type="molecule type" value="Genomic_DNA"/>
</dbReference>
<dbReference type="Gene3D" id="3.30.230.120">
    <property type="match status" value="1"/>
</dbReference>
<evidence type="ECO:0008006" key="2">
    <source>
        <dbReference type="Google" id="ProtNLM"/>
    </source>
</evidence>
<reference evidence="1" key="1">
    <citation type="submission" date="2018-05" db="EMBL/GenBank/DDBJ databases">
        <authorList>
            <person name="Lanie J.A."/>
            <person name="Ng W.-L."/>
            <person name="Kazmierczak K.M."/>
            <person name="Andrzejewski T.M."/>
            <person name="Davidsen T.M."/>
            <person name="Wayne K.J."/>
            <person name="Tettelin H."/>
            <person name="Glass J.I."/>
            <person name="Rusch D."/>
            <person name="Podicherti R."/>
            <person name="Tsui H.-C.T."/>
            <person name="Winkler M.E."/>
        </authorList>
    </citation>
    <scope>NUCLEOTIDE SEQUENCE</scope>
</reference>
<feature type="non-terminal residue" evidence="1">
    <location>
        <position position="77"/>
    </location>
</feature>
<name>A0A383D5K7_9ZZZZ</name>
<accession>A0A383D5K7</accession>
<protein>
    <recommendedName>
        <fullName evidence="2">GHMP kinase N-terminal domain-containing protein</fullName>
    </recommendedName>
</protein>